<dbReference type="Gramene" id="AET3Gv20089100.17">
    <property type="protein sequence ID" value="AET3Gv20089100.17"/>
    <property type="gene ID" value="AET3Gv20089100"/>
</dbReference>
<reference evidence="2" key="2">
    <citation type="journal article" date="2017" name="Nat. Plants">
        <title>The Aegilops tauschii genome reveals multiple impacts of transposons.</title>
        <authorList>
            <person name="Zhao G."/>
            <person name="Zou C."/>
            <person name="Li K."/>
            <person name="Wang K."/>
            <person name="Li T."/>
            <person name="Gao L."/>
            <person name="Zhang X."/>
            <person name="Wang H."/>
            <person name="Yang Z."/>
            <person name="Liu X."/>
            <person name="Jiang W."/>
            <person name="Mao L."/>
            <person name="Kong X."/>
            <person name="Jiao Y."/>
            <person name="Jia J."/>
        </authorList>
    </citation>
    <scope>NUCLEOTIDE SEQUENCE [LARGE SCALE GENOMIC DNA]</scope>
    <source>
        <strain evidence="2">cv. AL8/78</strain>
    </source>
</reference>
<reference evidence="2" key="1">
    <citation type="journal article" date="2014" name="Science">
        <title>Ancient hybridizations among the ancestral genomes of bread wheat.</title>
        <authorList>
            <consortium name="International Wheat Genome Sequencing Consortium,"/>
            <person name="Marcussen T."/>
            <person name="Sandve S.R."/>
            <person name="Heier L."/>
            <person name="Spannagl M."/>
            <person name="Pfeifer M."/>
            <person name="Jakobsen K.S."/>
            <person name="Wulff B.B."/>
            <person name="Steuernagel B."/>
            <person name="Mayer K.F."/>
            <person name="Olsen O.A."/>
        </authorList>
    </citation>
    <scope>NUCLEOTIDE SEQUENCE [LARGE SCALE GENOMIC DNA]</scope>
    <source>
        <strain evidence="2">cv. AL8/78</strain>
    </source>
</reference>
<reference evidence="1" key="3">
    <citation type="journal article" date="2017" name="Nature">
        <title>Genome sequence of the progenitor of the wheat D genome Aegilops tauschii.</title>
        <authorList>
            <person name="Luo M.C."/>
            <person name="Gu Y.Q."/>
            <person name="Puiu D."/>
            <person name="Wang H."/>
            <person name="Twardziok S.O."/>
            <person name="Deal K.R."/>
            <person name="Huo N."/>
            <person name="Zhu T."/>
            <person name="Wang L."/>
            <person name="Wang Y."/>
            <person name="McGuire P.E."/>
            <person name="Liu S."/>
            <person name="Long H."/>
            <person name="Ramasamy R.K."/>
            <person name="Rodriguez J.C."/>
            <person name="Van S.L."/>
            <person name="Yuan L."/>
            <person name="Wang Z."/>
            <person name="Xia Z."/>
            <person name="Xiao L."/>
            <person name="Anderson O.D."/>
            <person name="Ouyang S."/>
            <person name="Liang Y."/>
            <person name="Zimin A.V."/>
            <person name="Pertea G."/>
            <person name="Qi P."/>
            <person name="Bennetzen J.L."/>
            <person name="Dai X."/>
            <person name="Dawson M.W."/>
            <person name="Muller H.G."/>
            <person name="Kugler K."/>
            <person name="Rivarola-Duarte L."/>
            <person name="Spannagl M."/>
            <person name="Mayer K.F.X."/>
            <person name="Lu F.H."/>
            <person name="Bevan M.W."/>
            <person name="Leroy P."/>
            <person name="Li P."/>
            <person name="You F.M."/>
            <person name="Sun Q."/>
            <person name="Liu Z."/>
            <person name="Lyons E."/>
            <person name="Wicker T."/>
            <person name="Salzberg S.L."/>
            <person name="Devos K.M."/>
            <person name="Dvorak J."/>
        </authorList>
    </citation>
    <scope>NUCLEOTIDE SEQUENCE [LARGE SCALE GENOMIC DNA]</scope>
    <source>
        <strain evidence="1">cv. AL8/78</strain>
    </source>
</reference>
<dbReference type="AlphaFoldDB" id="A0A453DUA1"/>
<keyword evidence="2" id="KW-1185">Reference proteome</keyword>
<evidence type="ECO:0000313" key="2">
    <source>
        <dbReference type="Proteomes" id="UP000015105"/>
    </source>
</evidence>
<name>A0A453DUA1_AEGTS</name>
<protein>
    <submittedName>
        <fullName evidence="1">Uncharacterized protein</fullName>
    </submittedName>
</protein>
<reference evidence="1" key="4">
    <citation type="submission" date="2019-03" db="UniProtKB">
        <authorList>
            <consortium name="EnsemblPlants"/>
        </authorList>
    </citation>
    <scope>IDENTIFICATION</scope>
</reference>
<organism evidence="1 2">
    <name type="scientific">Aegilops tauschii subsp. strangulata</name>
    <name type="common">Goatgrass</name>
    <dbReference type="NCBI Taxonomy" id="200361"/>
    <lineage>
        <taxon>Eukaryota</taxon>
        <taxon>Viridiplantae</taxon>
        <taxon>Streptophyta</taxon>
        <taxon>Embryophyta</taxon>
        <taxon>Tracheophyta</taxon>
        <taxon>Spermatophyta</taxon>
        <taxon>Magnoliopsida</taxon>
        <taxon>Liliopsida</taxon>
        <taxon>Poales</taxon>
        <taxon>Poaceae</taxon>
        <taxon>BOP clade</taxon>
        <taxon>Pooideae</taxon>
        <taxon>Triticodae</taxon>
        <taxon>Triticeae</taxon>
        <taxon>Triticinae</taxon>
        <taxon>Aegilops</taxon>
    </lineage>
</organism>
<proteinExistence type="predicted"/>
<accession>A0A453DUA1</accession>
<dbReference type="EnsemblPlants" id="AET3Gv20089100.17">
    <property type="protein sequence ID" value="AET3Gv20089100.17"/>
    <property type="gene ID" value="AET3Gv20089100"/>
</dbReference>
<dbReference type="Proteomes" id="UP000015105">
    <property type="component" value="Chromosome 3D"/>
</dbReference>
<sequence length="106" mass="11529">MIAPDNLNLVLYRCTEAASAVAVARRDRELVRTRMKCGDGSEVLVRAGGRYGETGGYSGYEGCDAAVTPVLGAHGKANASDYERLINYGFLLTWKPPRKLARHIIS</sequence>
<reference evidence="1" key="5">
    <citation type="journal article" date="2021" name="G3 (Bethesda)">
        <title>Aegilops tauschii genome assembly Aet v5.0 features greater sequence contiguity and improved annotation.</title>
        <authorList>
            <person name="Wang L."/>
            <person name="Zhu T."/>
            <person name="Rodriguez J.C."/>
            <person name="Deal K.R."/>
            <person name="Dubcovsky J."/>
            <person name="McGuire P.E."/>
            <person name="Lux T."/>
            <person name="Spannagl M."/>
            <person name="Mayer K.F.X."/>
            <person name="Baldrich P."/>
            <person name="Meyers B.C."/>
            <person name="Huo N."/>
            <person name="Gu Y.Q."/>
            <person name="Zhou H."/>
            <person name="Devos K.M."/>
            <person name="Bennetzen J.L."/>
            <person name="Unver T."/>
            <person name="Budak H."/>
            <person name="Gulick P.J."/>
            <person name="Galiba G."/>
            <person name="Kalapos B."/>
            <person name="Nelson D.R."/>
            <person name="Li P."/>
            <person name="You F.M."/>
            <person name="Luo M.C."/>
            <person name="Dvorak J."/>
        </authorList>
    </citation>
    <scope>NUCLEOTIDE SEQUENCE [LARGE SCALE GENOMIC DNA]</scope>
    <source>
        <strain evidence="1">cv. AL8/78</strain>
    </source>
</reference>
<evidence type="ECO:0000313" key="1">
    <source>
        <dbReference type="EnsemblPlants" id="AET3Gv20089100.17"/>
    </source>
</evidence>